<accession>A0ABW4SIV6</accession>
<keyword evidence="2" id="KW-1185">Reference proteome</keyword>
<organism evidence="1 2">
    <name type="scientific">Sporosarcina siberiensis</name>
    <dbReference type="NCBI Taxonomy" id="1365606"/>
    <lineage>
        <taxon>Bacteria</taxon>
        <taxon>Bacillati</taxon>
        <taxon>Bacillota</taxon>
        <taxon>Bacilli</taxon>
        <taxon>Bacillales</taxon>
        <taxon>Caryophanaceae</taxon>
        <taxon>Sporosarcina</taxon>
    </lineage>
</organism>
<sequence length="91" mass="10474">MESKLDELMDDETFAVDAISHDVGIMFTEHNYAVNYLILEYADRFDAYLNLYDEGEAPFRNILVKGSSKSKEIAMSIASRKLNNEYAKINR</sequence>
<proteinExistence type="predicted"/>
<evidence type="ECO:0000313" key="1">
    <source>
        <dbReference type="EMBL" id="MFD1929243.1"/>
    </source>
</evidence>
<dbReference type="EMBL" id="JBHUGI010000034">
    <property type="protein sequence ID" value="MFD1929243.1"/>
    <property type="molecule type" value="Genomic_DNA"/>
</dbReference>
<gene>
    <name evidence="1" type="ORF">ACFSFY_14465</name>
</gene>
<protein>
    <submittedName>
        <fullName evidence="1">Uncharacterized protein</fullName>
    </submittedName>
</protein>
<dbReference type="RefSeq" id="WP_381539225.1">
    <property type="nucleotide sequence ID" value="NZ_JBHUGI010000034.1"/>
</dbReference>
<reference evidence="2" key="1">
    <citation type="journal article" date="2019" name="Int. J. Syst. Evol. Microbiol.">
        <title>The Global Catalogue of Microorganisms (GCM) 10K type strain sequencing project: providing services to taxonomists for standard genome sequencing and annotation.</title>
        <authorList>
            <consortium name="The Broad Institute Genomics Platform"/>
            <consortium name="The Broad Institute Genome Sequencing Center for Infectious Disease"/>
            <person name="Wu L."/>
            <person name="Ma J."/>
        </authorList>
    </citation>
    <scope>NUCLEOTIDE SEQUENCE [LARGE SCALE GENOMIC DNA]</scope>
    <source>
        <strain evidence="2">CGMCC 4.7177</strain>
    </source>
</reference>
<dbReference type="Proteomes" id="UP001597218">
    <property type="component" value="Unassembled WGS sequence"/>
</dbReference>
<comment type="caution">
    <text evidence="1">The sequence shown here is derived from an EMBL/GenBank/DDBJ whole genome shotgun (WGS) entry which is preliminary data.</text>
</comment>
<evidence type="ECO:0000313" key="2">
    <source>
        <dbReference type="Proteomes" id="UP001597218"/>
    </source>
</evidence>
<name>A0ABW4SIV6_9BACL</name>